<sequence>MELSRTGYQQSAVLLGMIHMGDLIGAFWEKIDSTSIDFAEMEAIVRGIRLCRSMGIGVFQIETDSIAVFKAAKENSNNPALIYMARKNAIGEHNIDHIHREENIVADLLAKASRSNDDKTFQLYSQLPTDIRKAIYLDKIGVPSYRKGKKNYTGVLG</sequence>
<comment type="caution">
    <text evidence="2">The sequence shown here is derived from an EMBL/GenBank/DDBJ whole genome shotgun (WGS) entry which is preliminary data.</text>
</comment>
<gene>
    <name evidence="2" type="ORF">CASFOL_026969</name>
</gene>
<name>A0ABD3CMC2_9LAMI</name>
<dbReference type="InterPro" id="IPR053151">
    <property type="entry name" value="RNase_H-like"/>
</dbReference>
<dbReference type="PANTHER" id="PTHR47723">
    <property type="entry name" value="OS05G0353850 PROTEIN"/>
    <property type="match status" value="1"/>
</dbReference>
<dbReference type="PANTHER" id="PTHR47723:SF19">
    <property type="entry name" value="POLYNUCLEOTIDYL TRANSFERASE, RIBONUCLEASE H-LIKE SUPERFAMILY PROTEIN"/>
    <property type="match status" value="1"/>
</dbReference>
<proteinExistence type="predicted"/>
<dbReference type="CDD" id="cd06222">
    <property type="entry name" value="RNase_H_like"/>
    <property type="match status" value="1"/>
</dbReference>
<keyword evidence="3" id="KW-1185">Reference proteome</keyword>
<dbReference type="SUPFAM" id="SSF53098">
    <property type="entry name" value="Ribonuclease H-like"/>
    <property type="match status" value="1"/>
</dbReference>
<evidence type="ECO:0000259" key="1">
    <source>
        <dbReference type="Pfam" id="PF13456"/>
    </source>
</evidence>
<dbReference type="InterPro" id="IPR036397">
    <property type="entry name" value="RNaseH_sf"/>
</dbReference>
<dbReference type="Proteomes" id="UP001632038">
    <property type="component" value="Unassembled WGS sequence"/>
</dbReference>
<dbReference type="AlphaFoldDB" id="A0ABD3CMC2"/>
<evidence type="ECO:0000313" key="3">
    <source>
        <dbReference type="Proteomes" id="UP001632038"/>
    </source>
</evidence>
<protein>
    <recommendedName>
        <fullName evidence="1">RNase H type-1 domain-containing protein</fullName>
    </recommendedName>
</protein>
<dbReference type="InterPro" id="IPR002156">
    <property type="entry name" value="RNaseH_domain"/>
</dbReference>
<accession>A0ABD3CMC2</accession>
<evidence type="ECO:0000313" key="2">
    <source>
        <dbReference type="EMBL" id="KAL3629747.1"/>
    </source>
</evidence>
<dbReference type="Pfam" id="PF13456">
    <property type="entry name" value="RVT_3"/>
    <property type="match status" value="1"/>
</dbReference>
<dbReference type="InterPro" id="IPR012337">
    <property type="entry name" value="RNaseH-like_sf"/>
</dbReference>
<dbReference type="InterPro" id="IPR044730">
    <property type="entry name" value="RNase_H-like_dom_plant"/>
</dbReference>
<organism evidence="2 3">
    <name type="scientific">Castilleja foliolosa</name>
    <dbReference type="NCBI Taxonomy" id="1961234"/>
    <lineage>
        <taxon>Eukaryota</taxon>
        <taxon>Viridiplantae</taxon>
        <taxon>Streptophyta</taxon>
        <taxon>Embryophyta</taxon>
        <taxon>Tracheophyta</taxon>
        <taxon>Spermatophyta</taxon>
        <taxon>Magnoliopsida</taxon>
        <taxon>eudicotyledons</taxon>
        <taxon>Gunneridae</taxon>
        <taxon>Pentapetalae</taxon>
        <taxon>asterids</taxon>
        <taxon>lamiids</taxon>
        <taxon>Lamiales</taxon>
        <taxon>Orobanchaceae</taxon>
        <taxon>Pedicularideae</taxon>
        <taxon>Castillejinae</taxon>
        <taxon>Castilleja</taxon>
    </lineage>
</organism>
<dbReference type="EMBL" id="JAVIJP010000034">
    <property type="protein sequence ID" value="KAL3629747.1"/>
    <property type="molecule type" value="Genomic_DNA"/>
</dbReference>
<reference evidence="3" key="1">
    <citation type="journal article" date="2024" name="IScience">
        <title>Strigolactones Initiate the Formation of Haustorium-like Structures in Castilleja.</title>
        <authorList>
            <person name="Buerger M."/>
            <person name="Peterson D."/>
            <person name="Chory J."/>
        </authorList>
    </citation>
    <scope>NUCLEOTIDE SEQUENCE [LARGE SCALE GENOMIC DNA]</scope>
</reference>
<dbReference type="Gene3D" id="3.30.420.10">
    <property type="entry name" value="Ribonuclease H-like superfamily/Ribonuclease H"/>
    <property type="match status" value="1"/>
</dbReference>
<feature type="domain" description="RNase H type-1" evidence="1">
    <location>
        <begin position="19"/>
        <end position="112"/>
    </location>
</feature>